<evidence type="ECO:0000313" key="2">
    <source>
        <dbReference type="EMBL" id="SNQ61086.1"/>
    </source>
</evidence>
<name>A0A284VP62_9EURY</name>
<dbReference type="Proteomes" id="UP000218615">
    <property type="component" value="Unassembled WGS sequence"/>
</dbReference>
<dbReference type="Gene3D" id="3.90.550.10">
    <property type="entry name" value="Spore Coat Polysaccharide Biosynthesis Protein SpsA, Chain A"/>
    <property type="match status" value="1"/>
</dbReference>
<keyword evidence="3" id="KW-1185">Reference proteome</keyword>
<evidence type="ECO:0000259" key="1">
    <source>
        <dbReference type="Pfam" id="PF00535"/>
    </source>
</evidence>
<feature type="domain" description="Glycosyltransferase 2-like" evidence="1">
    <location>
        <begin position="8"/>
        <end position="68"/>
    </location>
</feature>
<dbReference type="PANTHER" id="PTHR48090:SF7">
    <property type="entry name" value="RFBJ PROTEIN"/>
    <property type="match status" value="1"/>
</dbReference>
<gene>
    <name evidence="2" type="ORF">MNV_230007</name>
</gene>
<dbReference type="InterPro" id="IPR050256">
    <property type="entry name" value="Glycosyltransferase_2"/>
</dbReference>
<dbReference type="AlphaFoldDB" id="A0A284VP62"/>
<proteinExistence type="predicted"/>
<evidence type="ECO:0000313" key="3">
    <source>
        <dbReference type="Proteomes" id="UP000218615"/>
    </source>
</evidence>
<dbReference type="InterPro" id="IPR001173">
    <property type="entry name" value="Glyco_trans_2-like"/>
</dbReference>
<dbReference type="PANTHER" id="PTHR48090">
    <property type="entry name" value="UNDECAPRENYL-PHOSPHATE 4-DEOXY-4-FORMAMIDO-L-ARABINOSE TRANSFERASE-RELATED"/>
    <property type="match status" value="1"/>
</dbReference>
<dbReference type="SUPFAM" id="SSF53448">
    <property type="entry name" value="Nucleotide-diphospho-sugar transferases"/>
    <property type="match status" value="1"/>
</dbReference>
<organism evidence="2 3">
    <name type="scientific">Candidatus Methanoperedens nitratireducens</name>
    <dbReference type="NCBI Taxonomy" id="1392998"/>
    <lineage>
        <taxon>Archaea</taxon>
        <taxon>Methanobacteriati</taxon>
        <taxon>Methanobacteriota</taxon>
        <taxon>Stenosarchaea group</taxon>
        <taxon>Methanomicrobia</taxon>
        <taxon>Methanosarcinales</taxon>
        <taxon>ANME-2 cluster</taxon>
        <taxon>Candidatus Methanoperedentaceae</taxon>
        <taxon>Candidatus Methanoperedens</taxon>
    </lineage>
</organism>
<dbReference type="Pfam" id="PF00535">
    <property type="entry name" value="Glycos_transf_2"/>
    <property type="match status" value="1"/>
</dbReference>
<protein>
    <recommendedName>
        <fullName evidence="1">Glycosyltransferase 2-like domain-containing protein</fullName>
    </recommendedName>
</protein>
<accession>A0A284VP62</accession>
<dbReference type="EMBL" id="FZMP01000146">
    <property type="protein sequence ID" value="SNQ61086.1"/>
    <property type="molecule type" value="Genomic_DNA"/>
</dbReference>
<sequence length="82" mass="8854">MSDEILAILPAYNEEVSIGSIVLHSRQHVDRVIVIDDGSSDRTAEMAKLAGAEVIRHPINRGKGAALKPVLKRLPRTEPGSS</sequence>
<dbReference type="InterPro" id="IPR029044">
    <property type="entry name" value="Nucleotide-diphossugar_trans"/>
</dbReference>
<reference evidence="3" key="1">
    <citation type="submission" date="2017-06" db="EMBL/GenBank/DDBJ databases">
        <authorList>
            <person name="Cremers G."/>
        </authorList>
    </citation>
    <scope>NUCLEOTIDE SEQUENCE [LARGE SCALE GENOMIC DNA]</scope>
</reference>